<protein>
    <submittedName>
        <fullName evidence="2">Uncharacterized protein</fullName>
    </submittedName>
</protein>
<gene>
    <name evidence="2" type="ORF">GCM10009627_16240</name>
</gene>
<dbReference type="EMBL" id="BAAAJX010000005">
    <property type="protein sequence ID" value="GAA1493278.1"/>
    <property type="molecule type" value="Genomic_DNA"/>
</dbReference>
<name>A0ABN1ZE24_9MICO</name>
<accession>A0ABN1ZE24</accession>
<proteinExistence type="predicted"/>
<reference evidence="2 3" key="1">
    <citation type="journal article" date="2019" name="Int. J. Syst. Evol. Microbiol.">
        <title>The Global Catalogue of Microorganisms (GCM) 10K type strain sequencing project: providing services to taxonomists for standard genome sequencing and annotation.</title>
        <authorList>
            <consortium name="The Broad Institute Genomics Platform"/>
            <consortium name="The Broad Institute Genome Sequencing Center for Infectious Disease"/>
            <person name="Wu L."/>
            <person name="Ma J."/>
        </authorList>
    </citation>
    <scope>NUCLEOTIDE SEQUENCE [LARGE SCALE GENOMIC DNA]</scope>
    <source>
        <strain evidence="2 3">JCM 12140</strain>
    </source>
</reference>
<organism evidence="2 3">
    <name type="scientific">Curtobacterium herbarum</name>
    <dbReference type="NCBI Taxonomy" id="150122"/>
    <lineage>
        <taxon>Bacteria</taxon>
        <taxon>Bacillati</taxon>
        <taxon>Actinomycetota</taxon>
        <taxon>Actinomycetes</taxon>
        <taxon>Micrococcales</taxon>
        <taxon>Microbacteriaceae</taxon>
        <taxon>Curtobacterium</taxon>
    </lineage>
</organism>
<sequence length="124" mass="13030">MCGACGSAGGTRDADAREVEDSPAARKRAQLALVSWGSRLFAPDHIRVREAPGTVRVLVVGPTGQGVLAQGADGVLDAVDRVGARTPDWTVVADRLRASRPGGDPDWAYRSLASAVARRREPAQ</sequence>
<evidence type="ECO:0000313" key="3">
    <source>
        <dbReference type="Proteomes" id="UP001501742"/>
    </source>
</evidence>
<comment type="caution">
    <text evidence="2">The sequence shown here is derived from an EMBL/GenBank/DDBJ whole genome shotgun (WGS) entry which is preliminary data.</text>
</comment>
<keyword evidence="3" id="KW-1185">Reference proteome</keyword>
<dbReference type="Proteomes" id="UP001501742">
    <property type="component" value="Unassembled WGS sequence"/>
</dbReference>
<feature type="compositionally biased region" description="Basic and acidic residues" evidence="1">
    <location>
        <begin position="12"/>
        <end position="24"/>
    </location>
</feature>
<evidence type="ECO:0000256" key="1">
    <source>
        <dbReference type="SAM" id="MobiDB-lite"/>
    </source>
</evidence>
<evidence type="ECO:0000313" key="2">
    <source>
        <dbReference type="EMBL" id="GAA1493278.1"/>
    </source>
</evidence>
<dbReference type="RefSeq" id="WP_204610369.1">
    <property type="nucleotide sequence ID" value="NZ_BAAAJX010000005.1"/>
</dbReference>
<feature type="region of interest" description="Disordered" evidence="1">
    <location>
        <begin position="1"/>
        <end position="24"/>
    </location>
</feature>